<organism evidence="1 2">
    <name type="scientific">Batillaria attramentaria</name>
    <dbReference type="NCBI Taxonomy" id="370345"/>
    <lineage>
        <taxon>Eukaryota</taxon>
        <taxon>Metazoa</taxon>
        <taxon>Spiralia</taxon>
        <taxon>Lophotrochozoa</taxon>
        <taxon>Mollusca</taxon>
        <taxon>Gastropoda</taxon>
        <taxon>Caenogastropoda</taxon>
        <taxon>Sorbeoconcha</taxon>
        <taxon>Cerithioidea</taxon>
        <taxon>Batillariidae</taxon>
        <taxon>Batillaria</taxon>
    </lineage>
</organism>
<evidence type="ECO:0000313" key="1">
    <source>
        <dbReference type="EMBL" id="KAK7446953.1"/>
    </source>
</evidence>
<accession>A0ABD0J1G2</accession>
<protein>
    <submittedName>
        <fullName evidence="1">Uncharacterized protein</fullName>
    </submittedName>
</protein>
<reference evidence="1 2" key="1">
    <citation type="journal article" date="2023" name="Sci. Data">
        <title>Genome assembly of the Korean intertidal mud-creeper Batillaria attramentaria.</title>
        <authorList>
            <person name="Patra A.K."/>
            <person name="Ho P.T."/>
            <person name="Jun S."/>
            <person name="Lee S.J."/>
            <person name="Kim Y."/>
            <person name="Won Y.J."/>
        </authorList>
    </citation>
    <scope>NUCLEOTIDE SEQUENCE [LARGE SCALE GENOMIC DNA]</scope>
    <source>
        <strain evidence="1">Wonlab-2016</strain>
    </source>
</reference>
<feature type="non-terminal residue" evidence="1">
    <location>
        <position position="93"/>
    </location>
</feature>
<dbReference type="EMBL" id="JACVVK020000777">
    <property type="protein sequence ID" value="KAK7446953.1"/>
    <property type="molecule type" value="Genomic_DNA"/>
</dbReference>
<gene>
    <name evidence="1" type="ORF">BaRGS_00040232</name>
</gene>
<sequence>KIVSLSERECPQNVRIGAAPGGKQTPAILTDACGRRTAGDPTDVLQLGPVLSGTGLPNYYAALQGEVQTKMAHSVIRLLTSTIAVVILFSSCS</sequence>
<dbReference type="AlphaFoldDB" id="A0ABD0J1G2"/>
<name>A0ABD0J1G2_9CAEN</name>
<keyword evidence="2" id="KW-1185">Reference proteome</keyword>
<feature type="non-terminal residue" evidence="1">
    <location>
        <position position="1"/>
    </location>
</feature>
<dbReference type="Proteomes" id="UP001519460">
    <property type="component" value="Unassembled WGS sequence"/>
</dbReference>
<comment type="caution">
    <text evidence="1">The sequence shown here is derived from an EMBL/GenBank/DDBJ whole genome shotgun (WGS) entry which is preliminary data.</text>
</comment>
<evidence type="ECO:0000313" key="2">
    <source>
        <dbReference type="Proteomes" id="UP001519460"/>
    </source>
</evidence>
<proteinExistence type="predicted"/>